<evidence type="ECO:0000313" key="2">
    <source>
        <dbReference type="Proteomes" id="UP001454036"/>
    </source>
</evidence>
<dbReference type="AlphaFoldDB" id="A0AAV3P5B2"/>
<organism evidence="1 2">
    <name type="scientific">Lithospermum erythrorhizon</name>
    <name type="common">Purple gromwell</name>
    <name type="synonym">Lithospermum officinale var. erythrorhizon</name>
    <dbReference type="NCBI Taxonomy" id="34254"/>
    <lineage>
        <taxon>Eukaryota</taxon>
        <taxon>Viridiplantae</taxon>
        <taxon>Streptophyta</taxon>
        <taxon>Embryophyta</taxon>
        <taxon>Tracheophyta</taxon>
        <taxon>Spermatophyta</taxon>
        <taxon>Magnoliopsida</taxon>
        <taxon>eudicotyledons</taxon>
        <taxon>Gunneridae</taxon>
        <taxon>Pentapetalae</taxon>
        <taxon>asterids</taxon>
        <taxon>lamiids</taxon>
        <taxon>Boraginales</taxon>
        <taxon>Boraginaceae</taxon>
        <taxon>Boraginoideae</taxon>
        <taxon>Lithospermeae</taxon>
        <taxon>Lithospermum</taxon>
    </lineage>
</organism>
<protein>
    <submittedName>
        <fullName evidence="1">Uncharacterized protein</fullName>
    </submittedName>
</protein>
<accession>A0AAV3P5B2</accession>
<gene>
    <name evidence="1" type="ORF">LIER_06237</name>
</gene>
<keyword evidence="2" id="KW-1185">Reference proteome</keyword>
<dbReference type="EMBL" id="BAABME010000897">
    <property type="protein sequence ID" value="GAA0146231.1"/>
    <property type="molecule type" value="Genomic_DNA"/>
</dbReference>
<dbReference type="Proteomes" id="UP001454036">
    <property type="component" value="Unassembled WGS sequence"/>
</dbReference>
<sequence>MHHVSLSCFGLICFFFFEFGLDTYGSSYFALFQVMDSRPASLEYTSSYLFYHTQRRTWLWLCRSLQGRTLRELTDMADEVLAQVADGHAFNFPFLPALRRALECYFEKVGSAFQVVSEVD</sequence>
<proteinExistence type="predicted"/>
<comment type="caution">
    <text evidence="1">The sequence shown here is derived from an EMBL/GenBank/DDBJ whole genome shotgun (WGS) entry which is preliminary data.</text>
</comment>
<reference evidence="1 2" key="1">
    <citation type="submission" date="2024-01" db="EMBL/GenBank/DDBJ databases">
        <title>The complete chloroplast genome sequence of Lithospermum erythrorhizon: insights into the phylogenetic relationship among Boraginaceae species and the maternal lineages of purple gromwells.</title>
        <authorList>
            <person name="Okada T."/>
            <person name="Watanabe K."/>
        </authorList>
    </citation>
    <scope>NUCLEOTIDE SEQUENCE [LARGE SCALE GENOMIC DNA]</scope>
</reference>
<evidence type="ECO:0000313" key="1">
    <source>
        <dbReference type="EMBL" id="GAA0146231.1"/>
    </source>
</evidence>
<name>A0AAV3P5B2_LITER</name>